<accession>G7YX53</accession>
<evidence type="ECO:0000256" key="1">
    <source>
        <dbReference type="SAM" id="MobiDB-lite"/>
    </source>
</evidence>
<keyword evidence="4" id="KW-1185">Reference proteome</keyword>
<feature type="transmembrane region" description="Helical" evidence="2">
    <location>
        <begin position="268"/>
        <end position="286"/>
    </location>
</feature>
<sequence>MPLIVIIDPLDPCEFEPKKRSHMGSRTSEEDTGDSHRTLMSIHLNKALHQKEEEIRLGDLGQRRLKSLLFFKNENNGVRLFQVDKIFVPRDLNARASVTVWNPLHYFTNDETKQKWFCQAVSEFSFVILEKGKGRQEPDTLFHFKKLNSFSASYSVTIKQFLSDFKAGGALIITVGPSGQPNGSSNSSAIQNRWQELELDFELSFFIMNPRTTGFLKESSTVSSYRCLFHFLEYPGGPVLVSEIPLNRSVVSETETERTLFPIPKLKSIVAVFVGLFCIICFKKLIVFGRRWKNMIVNWGYRSLNVPSLWISDAFVQGNSSDPGSGSSVPTSPGLRNGNLFTRVPALRLPDAWPNFLLTWLCLNFDTMSSLIPSWMAAINEELAKLCTKDPVNGTKDGPISNTKQALKLIENAFRSLVTETYFQGCSTYGPSNAALYLTAAYTNASFVLRLRRTKWSISKPHYDSNTS</sequence>
<evidence type="ECO:0000256" key="2">
    <source>
        <dbReference type="SAM" id="Phobius"/>
    </source>
</evidence>
<evidence type="ECO:0000313" key="4">
    <source>
        <dbReference type="Proteomes" id="UP000008909"/>
    </source>
</evidence>
<keyword evidence="2" id="KW-0812">Transmembrane</keyword>
<keyword evidence="2" id="KW-0472">Membrane</keyword>
<reference evidence="3" key="1">
    <citation type="journal article" date="2011" name="Genome Biol.">
        <title>The draft genome of the carcinogenic human liver fluke Clonorchis sinensis.</title>
        <authorList>
            <person name="Wang X."/>
            <person name="Chen W."/>
            <person name="Huang Y."/>
            <person name="Sun J."/>
            <person name="Men J."/>
            <person name="Liu H."/>
            <person name="Luo F."/>
            <person name="Guo L."/>
            <person name="Lv X."/>
            <person name="Deng C."/>
            <person name="Zhou C."/>
            <person name="Fan Y."/>
            <person name="Li X."/>
            <person name="Huang L."/>
            <person name="Hu Y."/>
            <person name="Liang C."/>
            <person name="Hu X."/>
            <person name="Xu J."/>
            <person name="Yu X."/>
        </authorList>
    </citation>
    <scope>NUCLEOTIDE SEQUENCE [LARGE SCALE GENOMIC DNA]</scope>
    <source>
        <strain evidence="3">Henan</strain>
    </source>
</reference>
<dbReference type="EMBL" id="DF144824">
    <property type="protein sequence ID" value="GAA57533.1"/>
    <property type="molecule type" value="Genomic_DNA"/>
</dbReference>
<reference key="2">
    <citation type="submission" date="2011-10" db="EMBL/GenBank/DDBJ databases">
        <title>The genome and transcriptome sequence of Clonorchis sinensis provide insights into the carcinogenic liver fluke.</title>
        <authorList>
            <person name="Wang X."/>
            <person name="Huang Y."/>
            <person name="Chen W."/>
            <person name="Liu H."/>
            <person name="Guo L."/>
            <person name="Chen Y."/>
            <person name="Luo F."/>
            <person name="Zhou W."/>
            <person name="Sun J."/>
            <person name="Mao Q."/>
            <person name="Liang P."/>
            <person name="Zhou C."/>
            <person name="Tian Y."/>
            <person name="Men J."/>
            <person name="Lv X."/>
            <person name="Huang L."/>
            <person name="Zhou J."/>
            <person name="Hu Y."/>
            <person name="Li R."/>
            <person name="Zhang F."/>
            <person name="Lei H."/>
            <person name="Li X."/>
            <person name="Hu X."/>
            <person name="Liang C."/>
            <person name="Xu J."/>
            <person name="Wu Z."/>
            <person name="Yu X."/>
        </authorList>
    </citation>
    <scope>NUCLEOTIDE SEQUENCE</scope>
    <source>
        <strain>Henan</strain>
    </source>
</reference>
<evidence type="ECO:0000313" key="3">
    <source>
        <dbReference type="EMBL" id="GAA57533.1"/>
    </source>
</evidence>
<proteinExistence type="predicted"/>
<protein>
    <submittedName>
        <fullName evidence="3">Uncharacterized protein</fullName>
    </submittedName>
</protein>
<gene>
    <name evidence="3" type="ORF">CLF_112855</name>
</gene>
<keyword evidence="2" id="KW-1133">Transmembrane helix</keyword>
<dbReference type="Proteomes" id="UP000008909">
    <property type="component" value="Unassembled WGS sequence"/>
</dbReference>
<feature type="region of interest" description="Disordered" evidence="1">
    <location>
        <begin position="16"/>
        <end position="35"/>
    </location>
</feature>
<name>G7YX53_CLOSI</name>
<organism evidence="3 4">
    <name type="scientific">Clonorchis sinensis</name>
    <name type="common">Chinese liver fluke</name>
    <dbReference type="NCBI Taxonomy" id="79923"/>
    <lineage>
        <taxon>Eukaryota</taxon>
        <taxon>Metazoa</taxon>
        <taxon>Spiralia</taxon>
        <taxon>Lophotrochozoa</taxon>
        <taxon>Platyhelminthes</taxon>
        <taxon>Trematoda</taxon>
        <taxon>Digenea</taxon>
        <taxon>Opisthorchiida</taxon>
        <taxon>Opisthorchiata</taxon>
        <taxon>Opisthorchiidae</taxon>
        <taxon>Clonorchis</taxon>
    </lineage>
</organism>
<dbReference type="AlphaFoldDB" id="G7YX53"/>